<comment type="caution">
    <text evidence="1">The sequence shown here is derived from an EMBL/GenBank/DDBJ whole genome shotgun (WGS) entry which is preliminary data.</text>
</comment>
<accession>A0ACB9DYG4</accession>
<sequence>MAIEIKLQKNIQIENGTNMEEDMYAESETDTPEDVPMTDSPPAQSELAEGPPYTPTTLDLVFQVQILPVGSVGCPVLVNDIHISQNGSIVGKENLSSPITSSTPALRLCLPKLHSHLRIARNPTSSPLLL</sequence>
<evidence type="ECO:0000313" key="1">
    <source>
        <dbReference type="EMBL" id="KAI3751607.1"/>
    </source>
</evidence>
<gene>
    <name evidence="1" type="ORF">L2E82_22697</name>
</gene>
<reference evidence="1 2" key="2">
    <citation type="journal article" date="2022" name="Mol. Ecol. Resour.">
        <title>The genomes of chicory, endive, great burdock and yacon provide insights into Asteraceae paleo-polyploidization history and plant inulin production.</title>
        <authorList>
            <person name="Fan W."/>
            <person name="Wang S."/>
            <person name="Wang H."/>
            <person name="Wang A."/>
            <person name="Jiang F."/>
            <person name="Liu H."/>
            <person name="Zhao H."/>
            <person name="Xu D."/>
            <person name="Zhang Y."/>
        </authorList>
    </citation>
    <scope>NUCLEOTIDE SEQUENCE [LARGE SCALE GENOMIC DNA]</scope>
    <source>
        <strain evidence="2">cv. Punajuju</strain>
        <tissue evidence="1">Leaves</tissue>
    </source>
</reference>
<evidence type="ECO:0000313" key="2">
    <source>
        <dbReference type="Proteomes" id="UP001055811"/>
    </source>
</evidence>
<name>A0ACB9DYG4_CICIN</name>
<protein>
    <submittedName>
        <fullName evidence="1">Uncharacterized protein</fullName>
    </submittedName>
</protein>
<keyword evidence="2" id="KW-1185">Reference proteome</keyword>
<dbReference type="EMBL" id="CM042012">
    <property type="protein sequence ID" value="KAI3751607.1"/>
    <property type="molecule type" value="Genomic_DNA"/>
</dbReference>
<organism evidence="1 2">
    <name type="scientific">Cichorium intybus</name>
    <name type="common">Chicory</name>
    <dbReference type="NCBI Taxonomy" id="13427"/>
    <lineage>
        <taxon>Eukaryota</taxon>
        <taxon>Viridiplantae</taxon>
        <taxon>Streptophyta</taxon>
        <taxon>Embryophyta</taxon>
        <taxon>Tracheophyta</taxon>
        <taxon>Spermatophyta</taxon>
        <taxon>Magnoliopsida</taxon>
        <taxon>eudicotyledons</taxon>
        <taxon>Gunneridae</taxon>
        <taxon>Pentapetalae</taxon>
        <taxon>asterids</taxon>
        <taxon>campanulids</taxon>
        <taxon>Asterales</taxon>
        <taxon>Asteraceae</taxon>
        <taxon>Cichorioideae</taxon>
        <taxon>Cichorieae</taxon>
        <taxon>Cichoriinae</taxon>
        <taxon>Cichorium</taxon>
    </lineage>
</organism>
<proteinExistence type="predicted"/>
<reference evidence="2" key="1">
    <citation type="journal article" date="2022" name="Mol. Ecol. Resour.">
        <title>The genomes of chicory, endive, great burdock and yacon provide insights into Asteraceae palaeo-polyploidization history and plant inulin production.</title>
        <authorList>
            <person name="Fan W."/>
            <person name="Wang S."/>
            <person name="Wang H."/>
            <person name="Wang A."/>
            <person name="Jiang F."/>
            <person name="Liu H."/>
            <person name="Zhao H."/>
            <person name="Xu D."/>
            <person name="Zhang Y."/>
        </authorList>
    </citation>
    <scope>NUCLEOTIDE SEQUENCE [LARGE SCALE GENOMIC DNA]</scope>
    <source>
        <strain evidence="2">cv. Punajuju</strain>
    </source>
</reference>
<dbReference type="Proteomes" id="UP001055811">
    <property type="component" value="Linkage Group LG04"/>
</dbReference>